<evidence type="ECO:0000313" key="7">
    <source>
        <dbReference type="Proteomes" id="UP000617340"/>
    </source>
</evidence>
<keyword evidence="2" id="KW-1199">Hemostasis impairing toxin</keyword>
<keyword evidence="5" id="KW-0472">Membrane</keyword>
<accession>A0A834JMQ2</accession>
<keyword evidence="2" id="KW-0800">Toxin</keyword>
<evidence type="ECO:0000256" key="3">
    <source>
        <dbReference type="PIRSR" id="PIRSR600101-1"/>
    </source>
</evidence>
<dbReference type="PRINTS" id="PR01210">
    <property type="entry name" value="GGTRANSPTASE"/>
</dbReference>
<dbReference type="EMBL" id="JACSDZ010000011">
    <property type="protein sequence ID" value="KAF7391693.1"/>
    <property type="molecule type" value="Genomic_DNA"/>
</dbReference>
<feature type="binding site" evidence="4">
    <location>
        <begin position="492"/>
        <end position="493"/>
    </location>
    <ligand>
        <name>L-glutamate</name>
        <dbReference type="ChEBI" id="CHEBI:29985"/>
    </ligand>
</feature>
<protein>
    <recommendedName>
        <fullName evidence="8">Gamma-glutamyltranspeptidase 1</fullName>
    </recommendedName>
</protein>
<organism evidence="6 7">
    <name type="scientific">Vespula germanica</name>
    <name type="common">German yellow jacket</name>
    <name type="synonym">Paravespula germanica</name>
    <dbReference type="NCBI Taxonomy" id="30212"/>
    <lineage>
        <taxon>Eukaryota</taxon>
        <taxon>Metazoa</taxon>
        <taxon>Ecdysozoa</taxon>
        <taxon>Arthropoda</taxon>
        <taxon>Hexapoda</taxon>
        <taxon>Insecta</taxon>
        <taxon>Pterygota</taxon>
        <taxon>Neoptera</taxon>
        <taxon>Endopterygota</taxon>
        <taxon>Hymenoptera</taxon>
        <taxon>Apocrita</taxon>
        <taxon>Aculeata</taxon>
        <taxon>Vespoidea</taxon>
        <taxon>Vespidae</taxon>
        <taxon>Vespinae</taxon>
        <taxon>Vespula</taxon>
    </lineage>
</organism>
<dbReference type="GO" id="GO:0036374">
    <property type="term" value="F:glutathione hydrolase activity"/>
    <property type="evidence" value="ECO:0007669"/>
    <property type="project" value="InterPro"/>
</dbReference>
<gene>
    <name evidence="6" type="ORF">HZH68_011236</name>
</gene>
<comment type="similarity">
    <text evidence="1">Belongs to the gamma-glutamyltransferase family.</text>
</comment>
<dbReference type="FunFam" id="1.10.246.130:FF:000001">
    <property type="entry name" value="Gamma-glutamyltransferase 5 isoform 1"/>
    <property type="match status" value="1"/>
</dbReference>
<dbReference type="InterPro" id="IPR055262">
    <property type="entry name" value="GGT_CS"/>
</dbReference>
<evidence type="ECO:0000256" key="2">
    <source>
        <dbReference type="ARBA" id="ARBA00084097"/>
    </source>
</evidence>
<dbReference type="AlphaFoldDB" id="A0A834JMQ2"/>
<dbReference type="PANTHER" id="PTHR11686:SF72">
    <property type="entry name" value="GAMMA-GLUTAMYL TRANSPEPTIDASE, ISOFORM A"/>
    <property type="match status" value="1"/>
</dbReference>
<proteinExistence type="inferred from homology"/>
<dbReference type="Pfam" id="PF01019">
    <property type="entry name" value="G_glu_transpept"/>
    <property type="match status" value="1"/>
</dbReference>
<keyword evidence="7" id="KW-1185">Reference proteome</keyword>
<feature type="binding site" evidence="4">
    <location>
        <position position="515"/>
    </location>
    <ligand>
        <name>L-glutamate</name>
        <dbReference type="ChEBI" id="CHEBI:29985"/>
    </ligand>
</feature>
<dbReference type="SUPFAM" id="SSF56235">
    <property type="entry name" value="N-terminal nucleophile aminohydrolases (Ntn hydrolases)"/>
    <property type="match status" value="1"/>
</dbReference>
<reference evidence="6" key="1">
    <citation type="journal article" date="2020" name="G3 (Bethesda)">
        <title>High-Quality Assemblies for Three Invasive Social Wasps from the &lt;i&gt;Vespula&lt;/i&gt; Genus.</title>
        <authorList>
            <person name="Harrop T.W.R."/>
            <person name="Guhlin J."/>
            <person name="McLaughlin G.M."/>
            <person name="Permina E."/>
            <person name="Stockwell P."/>
            <person name="Gilligan J."/>
            <person name="Le Lec M.F."/>
            <person name="Gruber M.A.M."/>
            <person name="Quinn O."/>
            <person name="Lovegrove M."/>
            <person name="Duncan E.J."/>
            <person name="Remnant E.J."/>
            <person name="Van Eeckhoven J."/>
            <person name="Graham B."/>
            <person name="Knapp R.A."/>
            <person name="Langford K.W."/>
            <person name="Kronenberg Z."/>
            <person name="Press M.O."/>
            <person name="Eacker S.M."/>
            <person name="Wilson-Rankin E.E."/>
            <person name="Purcell J."/>
            <person name="Lester P.J."/>
            <person name="Dearden P.K."/>
        </authorList>
    </citation>
    <scope>NUCLEOTIDE SEQUENCE</scope>
    <source>
        <strain evidence="6">Linc-1</strain>
    </source>
</reference>
<dbReference type="InterPro" id="IPR029055">
    <property type="entry name" value="Ntn_hydrolases_N"/>
</dbReference>
<feature type="binding site" evidence="4">
    <location>
        <position position="464"/>
    </location>
    <ligand>
        <name>L-glutamate</name>
        <dbReference type="ChEBI" id="CHEBI:29985"/>
    </ligand>
</feature>
<comment type="caution">
    <text evidence="6">The sequence shown here is derived from an EMBL/GenBank/DDBJ whole genome shotgun (WGS) entry which is preliminary data.</text>
</comment>
<evidence type="ECO:0008006" key="8">
    <source>
        <dbReference type="Google" id="ProtNLM"/>
    </source>
</evidence>
<keyword evidence="2" id="KW-1202">Platelet aggregation activating toxin</keyword>
<evidence type="ECO:0000313" key="6">
    <source>
        <dbReference type="EMBL" id="KAF7391693.1"/>
    </source>
</evidence>
<dbReference type="FunFam" id="3.60.20.40:FF:000001">
    <property type="entry name" value="Gamma-glutamyltranspeptidase 1"/>
    <property type="match status" value="1"/>
</dbReference>
<feature type="binding site" evidence="4">
    <location>
        <begin position="440"/>
        <end position="442"/>
    </location>
    <ligand>
        <name>L-glutamate</name>
        <dbReference type="ChEBI" id="CHEBI:29985"/>
    </ligand>
</feature>
<name>A0A834JMQ2_VESGE</name>
<dbReference type="PROSITE" id="PS00462">
    <property type="entry name" value="G_GLU_TRANSPEPTIDASE"/>
    <property type="match status" value="1"/>
</dbReference>
<dbReference type="Proteomes" id="UP000617340">
    <property type="component" value="Unassembled WGS sequence"/>
</dbReference>
<keyword evidence="5" id="KW-1133">Transmembrane helix</keyword>
<dbReference type="GO" id="GO:0006751">
    <property type="term" value="P:glutathione catabolic process"/>
    <property type="evidence" value="ECO:0007669"/>
    <property type="project" value="InterPro"/>
</dbReference>
<dbReference type="Gene3D" id="3.60.20.40">
    <property type="match status" value="1"/>
</dbReference>
<feature type="binding site" evidence="4">
    <location>
        <position position="152"/>
    </location>
    <ligand>
        <name>L-glutamate</name>
        <dbReference type="ChEBI" id="CHEBI:29985"/>
    </ligand>
</feature>
<feature type="transmembrane region" description="Helical" evidence="5">
    <location>
        <begin position="42"/>
        <end position="65"/>
    </location>
</feature>
<evidence type="ECO:0000256" key="1">
    <source>
        <dbReference type="ARBA" id="ARBA00009381"/>
    </source>
</evidence>
<dbReference type="PANTHER" id="PTHR11686">
    <property type="entry name" value="GAMMA GLUTAMYL TRANSPEPTIDASE"/>
    <property type="match status" value="1"/>
</dbReference>
<evidence type="ECO:0000256" key="4">
    <source>
        <dbReference type="PIRSR" id="PIRSR600101-2"/>
    </source>
</evidence>
<feature type="active site" description="Nucleophile" evidence="3">
    <location>
        <position position="422"/>
    </location>
</feature>
<evidence type="ECO:0000256" key="5">
    <source>
        <dbReference type="SAM" id="Phobius"/>
    </source>
</evidence>
<dbReference type="GO" id="GO:0005886">
    <property type="term" value="C:plasma membrane"/>
    <property type="evidence" value="ECO:0007669"/>
    <property type="project" value="TreeGrafter"/>
</dbReference>
<sequence length="587" mass="64311">MTKILKTERDHIFELTKNNQEAVTSQEKANRLAFQFEAKKKVLLFGVCVLLIISVILAIVIVLIIQREGCDIKFNSLSELGHYRQAAVSTNGQECAQIGVGILKKNGSAVDAAIATLLCEGVASLHSMGLGGGFLMTIWDAENGAANYLDARETAPAAAEENMFNGDAYLSMYGGLAVAVPGELRGYWEAHKRYGKLKWRELFEPTIALCLRGSVINDYLYTYLVNKESKIKAQSTLAEILINPATKRPWKVGEKIKRTKLAETLRLIANNGPDIFYNSSMTDEMVAEIRSFNGIITKEDFETYSVKWRKPIEVTVDDLTIYTAPPPGSGVILAFIINILQNVVPINDQNIMWQRIVETFKWAYAKRTELGDPEFVDIERLLTNLTSNDYARIIKNEINDYETSNDPKHYGAVTATTMDSGTAHVSVLAPDGSAVSVTSTINQVFGAMIRSKSTGIIFNDEMDDFSSPDITNGFGVPPSPANFIRPGKRPLSSMSPTIVVGKDKVVRLVIGAAGGTKITTAIATSMILNLWGGYNIKEAIDSYRIHHQLLPMVAQTEKGSAVTAVANDANGITANSDYRRQGSVAGF</sequence>
<keyword evidence="5" id="KW-0812">Transmembrane</keyword>
<dbReference type="Gene3D" id="1.10.246.130">
    <property type="match status" value="1"/>
</dbReference>
<dbReference type="InterPro" id="IPR043138">
    <property type="entry name" value="GGT_lsub"/>
</dbReference>
<dbReference type="InterPro" id="IPR000101">
    <property type="entry name" value="GGT_peptidase"/>
</dbReference>
<dbReference type="NCBIfam" id="TIGR00066">
    <property type="entry name" value="g_glut_trans"/>
    <property type="match status" value="1"/>
</dbReference>
<dbReference type="InterPro" id="IPR043137">
    <property type="entry name" value="GGT_ssub_C"/>
</dbReference>